<dbReference type="EMBL" id="CP053564">
    <property type="protein sequence ID" value="QJY46630.1"/>
    <property type="molecule type" value="Genomic_DNA"/>
</dbReference>
<proteinExistence type="predicted"/>
<reference evidence="1 2" key="1">
    <citation type="submission" date="2020-05" db="EMBL/GenBank/DDBJ databases">
        <authorList>
            <person name="Mo P."/>
        </authorList>
    </citation>
    <scope>NUCLEOTIDE SEQUENCE [LARGE SCALE GENOMIC DNA]</scope>
    <source>
        <strain evidence="1 2">Gen01</strain>
    </source>
</reference>
<dbReference type="AlphaFoldDB" id="A0A6M6JHV5"/>
<evidence type="ECO:0000313" key="1">
    <source>
        <dbReference type="EMBL" id="QJY46630.1"/>
    </source>
</evidence>
<evidence type="ECO:0000313" key="2">
    <source>
        <dbReference type="Proteomes" id="UP000505377"/>
    </source>
</evidence>
<sequence>MRCAREDCRRAALVVVDVGEGLLVVLCADDGVRALVEDRDLPVRALGRRRSRDATVRPRGA</sequence>
<organism evidence="1 2">
    <name type="scientific">Pseudonocardia broussonetiae</name>
    <dbReference type="NCBI Taxonomy" id="2736640"/>
    <lineage>
        <taxon>Bacteria</taxon>
        <taxon>Bacillati</taxon>
        <taxon>Actinomycetota</taxon>
        <taxon>Actinomycetes</taxon>
        <taxon>Pseudonocardiales</taxon>
        <taxon>Pseudonocardiaceae</taxon>
        <taxon>Pseudonocardia</taxon>
    </lineage>
</organism>
<dbReference type="RefSeq" id="WP_172158165.1">
    <property type="nucleotide sequence ID" value="NZ_CP053564.1"/>
</dbReference>
<dbReference type="KEGG" id="pbro:HOP40_13060"/>
<keyword evidence="2" id="KW-1185">Reference proteome</keyword>
<accession>A0A6M6JHV5</accession>
<protein>
    <submittedName>
        <fullName evidence="1">Uncharacterized protein</fullName>
    </submittedName>
</protein>
<gene>
    <name evidence="1" type="ORF">HOP40_13060</name>
</gene>
<dbReference type="Proteomes" id="UP000505377">
    <property type="component" value="Chromosome"/>
</dbReference>
<name>A0A6M6JHV5_9PSEU</name>